<name>A0A6A4WRN0_AMPAM</name>
<dbReference type="PROSITE" id="PS51257">
    <property type="entry name" value="PROKAR_LIPOPROTEIN"/>
    <property type="match status" value="1"/>
</dbReference>
<dbReference type="AlphaFoldDB" id="A0A6A4WRN0"/>
<dbReference type="EMBL" id="VIIS01000816">
    <property type="protein sequence ID" value="KAF0304758.1"/>
    <property type="molecule type" value="Genomic_DNA"/>
</dbReference>
<protein>
    <submittedName>
        <fullName evidence="2">Uncharacterized protein</fullName>
    </submittedName>
</protein>
<proteinExistence type="predicted"/>
<reference evidence="2 3" key="1">
    <citation type="submission" date="2019-07" db="EMBL/GenBank/DDBJ databases">
        <title>Draft genome assembly of a fouling barnacle, Amphibalanus amphitrite (Darwin, 1854): The first reference genome for Thecostraca.</title>
        <authorList>
            <person name="Kim W."/>
        </authorList>
    </citation>
    <scope>NUCLEOTIDE SEQUENCE [LARGE SCALE GENOMIC DNA]</scope>
    <source>
        <strain evidence="2">SNU_AA5</strain>
        <tissue evidence="2">Soma without cirri and trophi</tissue>
    </source>
</reference>
<feature type="chain" id="PRO_5025566196" evidence="1">
    <location>
        <begin position="28"/>
        <end position="218"/>
    </location>
</feature>
<organism evidence="2 3">
    <name type="scientific">Amphibalanus amphitrite</name>
    <name type="common">Striped barnacle</name>
    <name type="synonym">Balanus amphitrite</name>
    <dbReference type="NCBI Taxonomy" id="1232801"/>
    <lineage>
        <taxon>Eukaryota</taxon>
        <taxon>Metazoa</taxon>
        <taxon>Ecdysozoa</taxon>
        <taxon>Arthropoda</taxon>
        <taxon>Crustacea</taxon>
        <taxon>Multicrustacea</taxon>
        <taxon>Cirripedia</taxon>
        <taxon>Thoracica</taxon>
        <taxon>Thoracicalcarea</taxon>
        <taxon>Balanomorpha</taxon>
        <taxon>Balanoidea</taxon>
        <taxon>Balanidae</taxon>
        <taxon>Amphibalaninae</taxon>
        <taxon>Amphibalanus</taxon>
    </lineage>
</organism>
<sequence>MSSDKVILAYGLSALACLLAIMWQSECDPRDMAAHDYAKFKMKPHKMMEYVSKPTMLSTWFQWIRDIRPTGPRFMTPGKTFLGEFNVGPLGPYYILLNVTDYVPGKVLAMDADSWLRPQLRIEVEDLKDDGCTLHLNMVFNRTSVLFQYTIGWMGSHMTHNQFRHALFMLRMMIHPEAEDHHDIHPDDLHHELDLSHLEDMEGVEVGEEVRLPLSGRE</sequence>
<keyword evidence="1" id="KW-0732">Signal</keyword>
<evidence type="ECO:0000313" key="3">
    <source>
        <dbReference type="Proteomes" id="UP000440578"/>
    </source>
</evidence>
<feature type="signal peptide" evidence="1">
    <location>
        <begin position="1"/>
        <end position="27"/>
    </location>
</feature>
<gene>
    <name evidence="2" type="ORF">FJT64_023505</name>
</gene>
<dbReference type="Gene3D" id="3.30.530.20">
    <property type="match status" value="1"/>
</dbReference>
<dbReference type="Proteomes" id="UP000440578">
    <property type="component" value="Unassembled WGS sequence"/>
</dbReference>
<evidence type="ECO:0000313" key="2">
    <source>
        <dbReference type="EMBL" id="KAF0304758.1"/>
    </source>
</evidence>
<dbReference type="SUPFAM" id="SSF55961">
    <property type="entry name" value="Bet v1-like"/>
    <property type="match status" value="1"/>
</dbReference>
<keyword evidence="3" id="KW-1185">Reference proteome</keyword>
<dbReference type="InterPro" id="IPR023393">
    <property type="entry name" value="START-like_dom_sf"/>
</dbReference>
<accession>A0A6A4WRN0</accession>
<comment type="caution">
    <text evidence="2">The sequence shown here is derived from an EMBL/GenBank/DDBJ whole genome shotgun (WGS) entry which is preliminary data.</text>
</comment>
<dbReference type="OrthoDB" id="6331612at2759"/>
<evidence type="ECO:0000256" key="1">
    <source>
        <dbReference type="SAM" id="SignalP"/>
    </source>
</evidence>